<dbReference type="Proteomes" id="UP001154400">
    <property type="component" value="Chromosome"/>
</dbReference>
<evidence type="ECO:0000313" key="3">
    <source>
        <dbReference type="EMBL" id="CBH50045.1"/>
    </source>
</evidence>
<feature type="region of interest" description="Disordered" evidence="1">
    <location>
        <begin position="74"/>
        <end position="105"/>
    </location>
</feature>
<accession>A0A3S5YBU3</accession>
<dbReference type="KEGG" id="req:REQ_40700"/>
<dbReference type="EMBL" id="FN563149">
    <property type="protein sequence ID" value="CBH50045.1"/>
    <property type="molecule type" value="Genomic_DNA"/>
</dbReference>
<dbReference type="AlphaFoldDB" id="A0A3S5YBU3"/>
<protein>
    <submittedName>
        <fullName evidence="3">Integral membrane protein</fullName>
    </submittedName>
</protein>
<evidence type="ECO:0000256" key="2">
    <source>
        <dbReference type="SAM" id="Phobius"/>
    </source>
</evidence>
<keyword evidence="2" id="KW-1133">Transmembrane helix</keyword>
<organism evidence="3">
    <name type="scientific">Rhodococcus hoagii (strain 103S)</name>
    <name type="common">Rhodococcus equi</name>
    <dbReference type="NCBI Taxonomy" id="685727"/>
    <lineage>
        <taxon>Bacteria</taxon>
        <taxon>Bacillati</taxon>
        <taxon>Actinomycetota</taxon>
        <taxon>Actinomycetes</taxon>
        <taxon>Mycobacteriales</taxon>
        <taxon>Nocardiaceae</taxon>
        <taxon>Prescottella</taxon>
    </lineage>
</organism>
<name>A0A3S5YBU3_RHOH1</name>
<feature type="transmembrane region" description="Helical" evidence="2">
    <location>
        <begin position="12"/>
        <end position="35"/>
    </location>
</feature>
<dbReference type="RefSeq" id="WP_005517633.1">
    <property type="nucleotide sequence ID" value="NC_014659.1"/>
</dbReference>
<evidence type="ECO:0000256" key="1">
    <source>
        <dbReference type="SAM" id="MobiDB-lite"/>
    </source>
</evidence>
<feature type="transmembrane region" description="Helical" evidence="2">
    <location>
        <begin position="41"/>
        <end position="62"/>
    </location>
</feature>
<keyword evidence="2" id="KW-0812">Transmembrane</keyword>
<reference evidence="3" key="1">
    <citation type="journal article" date="2010" name="PLoS Genet.">
        <title>The genome of a pathogenic rhodococcus: cooptive virulence underpinned by key gene acquisitions.</title>
        <authorList>
            <person name="Letek M."/>
            <person name="Gonzalez P."/>
            <person name="Macarthur I."/>
            <person name="Rodriguez H."/>
            <person name="Freeman T.C."/>
            <person name="Valero-Rello A."/>
            <person name="Blanco M."/>
            <person name="Buckley T."/>
            <person name="Cherevach I."/>
            <person name="Fahey R."/>
            <person name="Hapeshi A."/>
            <person name="Holdstock J."/>
            <person name="Leadon D."/>
            <person name="Navas J."/>
            <person name="Ocampo A."/>
            <person name="Quail M.A."/>
            <person name="Sanders M."/>
            <person name="Scortti M.M."/>
            <person name="Prescott J.F."/>
            <person name="Fogarty U."/>
            <person name="Meijer W.G."/>
            <person name="Parkhill J."/>
            <person name="Bentley S.D."/>
            <person name="Vazquez-Boland J.A."/>
        </authorList>
    </citation>
    <scope>NUCLEOTIDE SEQUENCE [LARGE SCALE GENOMIC DNA]</scope>
    <source>
        <strain evidence="3 4">103S</strain>
    </source>
</reference>
<sequence length="105" mass="10688">MSARPRHGKLLCRIPIASLATAAGAGTVATIAALAEQQRDLSIPIAAGTLVALLLGALQIAFCSGNGRLFPTTEQERADVNGKNRPAGLPVSPAADPIEKGPEHG</sequence>
<proteinExistence type="predicted"/>
<gene>
    <name evidence="3" type="ordered locus">REQ_40700</name>
</gene>
<keyword evidence="2" id="KW-0472">Membrane</keyword>
<evidence type="ECO:0000313" key="4">
    <source>
        <dbReference type="Proteomes" id="UP000006892"/>
    </source>
</evidence>